<evidence type="ECO:0000313" key="2">
    <source>
        <dbReference type="EMBL" id="WAQ91870.1"/>
    </source>
</evidence>
<sequence>MFAHRIEMPNRSFLISNISVFNNIIARCRKFDETEFMENPYIKGGPWNTWDPVTGTDTSKSKTQATTGGQPAKTTTNQNHFRRPRKISSEAILHQRNAAPARDQADTHVARDTKGTNTTTAALDGTTQEGTSGYPPHHLTGHY</sequence>
<feature type="compositionally biased region" description="Basic and acidic residues" evidence="1">
    <location>
        <begin position="103"/>
        <end position="114"/>
    </location>
</feature>
<accession>A0ABY7D3Q5</accession>
<feature type="region of interest" description="Disordered" evidence="1">
    <location>
        <begin position="48"/>
        <end position="143"/>
    </location>
</feature>
<organism evidence="2 3">
    <name type="scientific">Puccinia triticina</name>
    <dbReference type="NCBI Taxonomy" id="208348"/>
    <lineage>
        <taxon>Eukaryota</taxon>
        <taxon>Fungi</taxon>
        <taxon>Dikarya</taxon>
        <taxon>Basidiomycota</taxon>
        <taxon>Pucciniomycotina</taxon>
        <taxon>Pucciniomycetes</taxon>
        <taxon>Pucciniales</taxon>
        <taxon>Pucciniaceae</taxon>
        <taxon>Puccinia</taxon>
    </lineage>
</organism>
<feature type="compositionally biased region" description="Low complexity" evidence="1">
    <location>
        <begin position="115"/>
        <end position="127"/>
    </location>
</feature>
<keyword evidence="3" id="KW-1185">Reference proteome</keyword>
<gene>
    <name evidence="2" type="ORF">PtA15_15A262</name>
</gene>
<evidence type="ECO:0000313" key="3">
    <source>
        <dbReference type="Proteomes" id="UP001164743"/>
    </source>
</evidence>
<dbReference type="GeneID" id="77804346"/>
<dbReference type="EMBL" id="CP110435">
    <property type="protein sequence ID" value="WAQ91870.1"/>
    <property type="molecule type" value="Genomic_DNA"/>
</dbReference>
<evidence type="ECO:0000256" key="1">
    <source>
        <dbReference type="SAM" id="MobiDB-lite"/>
    </source>
</evidence>
<feature type="compositionally biased region" description="Polar residues" evidence="1">
    <location>
        <begin position="55"/>
        <end position="79"/>
    </location>
</feature>
<protein>
    <submittedName>
        <fullName evidence="2">Uncharacterized protein</fullName>
    </submittedName>
</protein>
<reference evidence="2" key="1">
    <citation type="submission" date="2022-10" db="EMBL/GenBank/DDBJ databases">
        <title>Puccinia triticina Genome sequencing and assembly.</title>
        <authorList>
            <person name="Li C."/>
        </authorList>
    </citation>
    <scope>NUCLEOTIDE SEQUENCE</scope>
    <source>
        <strain evidence="2">Pt15</strain>
    </source>
</reference>
<dbReference type="RefSeq" id="XP_053027425.1">
    <property type="nucleotide sequence ID" value="XM_053163451.1"/>
</dbReference>
<name>A0ABY7D3Q5_9BASI</name>
<proteinExistence type="predicted"/>
<dbReference type="Proteomes" id="UP001164743">
    <property type="component" value="Chromosome 15A"/>
</dbReference>